<proteinExistence type="inferred from homology"/>
<dbReference type="Proteomes" id="UP001497472">
    <property type="component" value="Unassembled WGS sequence"/>
</dbReference>
<keyword evidence="7" id="KW-0206">Cytoskeleton</keyword>
<dbReference type="InterPro" id="IPR021897">
    <property type="entry name" value="FAP206"/>
</dbReference>
<dbReference type="GO" id="GO:0005930">
    <property type="term" value="C:axoneme"/>
    <property type="evidence" value="ECO:0007669"/>
    <property type="project" value="UniProtKB-SubCell"/>
</dbReference>
<evidence type="ECO:0000313" key="11">
    <source>
        <dbReference type="Proteomes" id="UP001497472"/>
    </source>
</evidence>
<protein>
    <recommendedName>
        <fullName evidence="3">Cilia- and flagella-associated protein 206</fullName>
    </recommendedName>
</protein>
<evidence type="ECO:0000256" key="1">
    <source>
        <dbReference type="ARBA" id="ARBA00004430"/>
    </source>
</evidence>
<organism evidence="10 11">
    <name type="scientific">Leptosia nina</name>
    <dbReference type="NCBI Taxonomy" id="320188"/>
    <lineage>
        <taxon>Eukaryota</taxon>
        <taxon>Metazoa</taxon>
        <taxon>Ecdysozoa</taxon>
        <taxon>Arthropoda</taxon>
        <taxon>Hexapoda</taxon>
        <taxon>Insecta</taxon>
        <taxon>Pterygota</taxon>
        <taxon>Neoptera</taxon>
        <taxon>Endopterygota</taxon>
        <taxon>Lepidoptera</taxon>
        <taxon>Glossata</taxon>
        <taxon>Ditrysia</taxon>
        <taxon>Papilionoidea</taxon>
        <taxon>Pieridae</taxon>
        <taxon>Pierinae</taxon>
        <taxon>Leptosia</taxon>
    </lineage>
</organism>
<evidence type="ECO:0000256" key="6">
    <source>
        <dbReference type="ARBA" id="ARBA00023069"/>
    </source>
</evidence>
<comment type="subcellular location">
    <subcellularLocation>
        <location evidence="1">Cytoplasm</location>
        <location evidence="1">Cytoskeleton</location>
        <location evidence="1">Cilium axoneme</location>
    </subcellularLocation>
</comment>
<keyword evidence="11" id="KW-1185">Reference proteome</keyword>
<evidence type="ECO:0000256" key="7">
    <source>
        <dbReference type="ARBA" id="ARBA00023212"/>
    </source>
</evidence>
<keyword evidence="8" id="KW-0966">Cell projection</keyword>
<comment type="caution">
    <text evidence="10">The sequence shown here is derived from an EMBL/GenBank/DDBJ whole genome shotgun (WGS) entry which is preliminary data.</text>
</comment>
<evidence type="ECO:0000256" key="3">
    <source>
        <dbReference type="ARBA" id="ARBA00021602"/>
    </source>
</evidence>
<keyword evidence="5" id="KW-0970">Cilium biogenesis/degradation</keyword>
<dbReference type="AlphaFoldDB" id="A0AAV1IXT7"/>
<reference evidence="10 11" key="1">
    <citation type="submission" date="2023-11" db="EMBL/GenBank/DDBJ databases">
        <authorList>
            <person name="Okamura Y."/>
        </authorList>
    </citation>
    <scope>NUCLEOTIDE SEQUENCE [LARGE SCALE GENOMIC DNA]</scope>
</reference>
<dbReference type="GO" id="GO:0003356">
    <property type="term" value="P:regulation of cilium beat frequency"/>
    <property type="evidence" value="ECO:0007669"/>
    <property type="project" value="TreeGrafter"/>
</dbReference>
<dbReference type="PANTHER" id="PTHR21442:SF0">
    <property type="entry name" value="CILIA- AND FLAGELLA-ASSOCIATED PROTEIN 206"/>
    <property type="match status" value="1"/>
</dbReference>
<comment type="similarity">
    <text evidence="2">Belongs to the CFAP206 family.</text>
</comment>
<dbReference type="GO" id="GO:0036064">
    <property type="term" value="C:ciliary basal body"/>
    <property type="evidence" value="ECO:0007669"/>
    <property type="project" value="TreeGrafter"/>
</dbReference>
<gene>
    <name evidence="10" type="ORF">LNINA_LOCUS928</name>
</gene>
<comment type="function">
    <text evidence="9">Essential for sperm motility and is involved in the regulation of the beating frequency of motile cilia on the epithelial cells of the respiratory tract. Required for the establishment of radial spokes in sperm flagella.</text>
</comment>
<evidence type="ECO:0000256" key="2">
    <source>
        <dbReference type="ARBA" id="ARBA00010500"/>
    </source>
</evidence>
<dbReference type="GO" id="GO:0030030">
    <property type="term" value="P:cell projection organization"/>
    <property type="evidence" value="ECO:0007669"/>
    <property type="project" value="UniProtKB-KW"/>
</dbReference>
<sequence length="659" mass="73770">MACNENVIKNIANEIARNCVAQSSVTVDPEFVIYLIDLLLLNPKYGKLFSKTISRNNLEFFVSECVAMLTKCETSVNTLKMQFTMQTSYDKLQVLVDKHLDSIDICLRPLVSEILDEDPEDEAALKKLFRKMSIYIILTSGLGNPGSIGTLKEGMAALESVFTLDDLKVFASMPRVEKLAQLNELTQVTSGVRLFNRDCKNGGEGIPDLPFNLVDAGKACLSSLSNALIAVMQRVNTLTSAIADTVSIQEETGNVLLDLPASSKLTENDYKQVFELLAFNRQYEVYIRKLLSDVESLVQSGTAQVDKFRVVLEELHAAVKYKAAVPTVTVFPLFSKVWQVWRCMQNIMYLVATVNRLMGTLSLIQEQMKIPVPLVQSMLQGRAVTSDQDRVSRVSVEDRISLGSFKNFVAYTDSTMSLKERNVKMLQPLSIDQFLGFCAVCLGVGALIPSNMKIGLIKSKGDKYGFCSVKMAARFSRDPQRYVNEVLEYSRNNPHLINLLNIASAVNAVKDIQLLVTRIEPKTKVMDKDIQTETHPVEGYIEKNYTWDLWEWKRRACQWANIVNCQTHSTQTNYSHLRSEIHCQTVEPRNKCLQTKQDCGVNTTPNGVFLWGLRGQLGCGQHSMPLTEIDTEKNKAKVISVCTWPCITNGGVTSEPDMG</sequence>
<evidence type="ECO:0000313" key="10">
    <source>
        <dbReference type="EMBL" id="CAK1540908.1"/>
    </source>
</evidence>
<evidence type="ECO:0000256" key="9">
    <source>
        <dbReference type="ARBA" id="ARBA00045321"/>
    </source>
</evidence>
<dbReference type="PANTHER" id="PTHR21442">
    <property type="entry name" value="CILIA- AND FLAGELLA-ASSOCIATED PROTEIN 206"/>
    <property type="match status" value="1"/>
</dbReference>
<keyword evidence="4" id="KW-0963">Cytoplasm</keyword>
<accession>A0AAV1IXT7</accession>
<evidence type="ECO:0000256" key="8">
    <source>
        <dbReference type="ARBA" id="ARBA00023273"/>
    </source>
</evidence>
<evidence type="ECO:0000256" key="5">
    <source>
        <dbReference type="ARBA" id="ARBA00022794"/>
    </source>
</evidence>
<name>A0AAV1IXT7_9NEOP</name>
<keyword evidence="6" id="KW-0969">Cilium</keyword>
<dbReference type="Pfam" id="PF12018">
    <property type="entry name" value="FAP206"/>
    <property type="match status" value="1"/>
</dbReference>
<evidence type="ECO:0000256" key="4">
    <source>
        <dbReference type="ARBA" id="ARBA00022490"/>
    </source>
</evidence>
<dbReference type="EMBL" id="CAVLEF010000002">
    <property type="protein sequence ID" value="CAK1540908.1"/>
    <property type="molecule type" value="Genomic_DNA"/>
</dbReference>